<reference evidence="1" key="1">
    <citation type="submission" date="2022-03" db="EMBL/GenBank/DDBJ databases">
        <authorList>
            <person name="Lindestad O."/>
        </authorList>
    </citation>
    <scope>NUCLEOTIDE SEQUENCE</scope>
</reference>
<name>A0A8S4RZA9_9NEOP</name>
<evidence type="ECO:0000313" key="2">
    <source>
        <dbReference type="Proteomes" id="UP000838756"/>
    </source>
</evidence>
<comment type="caution">
    <text evidence="1">The sequence shown here is derived from an EMBL/GenBank/DDBJ whole genome shotgun (WGS) entry which is preliminary data.</text>
</comment>
<sequence length="260" mass="29382">MSQEAVIAQWAGLGLHIRGAEFEYQHAPLTFIIYMRFKQLKYNLLQAVKENIVRKPACLRVLQNVSQRSVESTNPPWASVVDYGLNPFFRAAGLFVLDKKLHENYLPCRKLTRSSDVATLPPQGEPVHPRRATIASVDFEPHCLRVVTAAAWSVIGAANYATITSLQLLNTRVLRLDAIANSDKESYKCEIGLVNKCIVTQRAKKQASSYETVGDKIRNKIIRKRTKVTDIAQIISELKWQWADHVCCRTMAVGADFRQE</sequence>
<evidence type="ECO:0000313" key="1">
    <source>
        <dbReference type="EMBL" id="CAH2243179.1"/>
    </source>
</evidence>
<protein>
    <submittedName>
        <fullName evidence="1">Jg3975 protein</fullName>
    </submittedName>
</protein>
<accession>A0A8S4RZA9</accession>
<dbReference type="Proteomes" id="UP000838756">
    <property type="component" value="Unassembled WGS sequence"/>
</dbReference>
<organism evidence="1 2">
    <name type="scientific">Pararge aegeria aegeria</name>
    <dbReference type="NCBI Taxonomy" id="348720"/>
    <lineage>
        <taxon>Eukaryota</taxon>
        <taxon>Metazoa</taxon>
        <taxon>Ecdysozoa</taxon>
        <taxon>Arthropoda</taxon>
        <taxon>Hexapoda</taxon>
        <taxon>Insecta</taxon>
        <taxon>Pterygota</taxon>
        <taxon>Neoptera</taxon>
        <taxon>Endopterygota</taxon>
        <taxon>Lepidoptera</taxon>
        <taxon>Glossata</taxon>
        <taxon>Ditrysia</taxon>
        <taxon>Papilionoidea</taxon>
        <taxon>Nymphalidae</taxon>
        <taxon>Satyrinae</taxon>
        <taxon>Satyrini</taxon>
        <taxon>Parargina</taxon>
        <taxon>Pararge</taxon>
    </lineage>
</organism>
<proteinExistence type="predicted"/>
<dbReference type="EMBL" id="CAKXAJ010025721">
    <property type="protein sequence ID" value="CAH2243179.1"/>
    <property type="molecule type" value="Genomic_DNA"/>
</dbReference>
<keyword evidence="2" id="KW-1185">Reference proteome</keyword>
<dbReference type="AlphaFoldDB" id="A0A8S4RZA9"/>
<gene>
    <name evidence="1" type="primary">jg3975</name>
    <name evidence="1" type="ORF">PAEG_LOCUS19370</name>
</gene>